<gene>
    <name evidence="2" type="ORF">HINF_LOCUS24245</name>
    <name evidence="1" type="ORF">HINF_LOCUS26375</name>
</gene>
<dbReference type="Proteomes" id="UP001642409">
    <property type="component" value="Unassembled WGS sequence"/>
</dbReference>
<name>A0AA86PG31_9EUKA</name>
<keyword evidence="3" id="KW-1185">Reference proteome</keyword>
<reference evidence="1" key="1">
    <citation type="submission" date="2023-06" db="EMBL/GenBank/DDBJ databases">
        <authorList>
            <person name="Kurt Z."/>
        </authorList>
    </citation>
    <scope>NUCLEOTIDE SEQUENCE</scope>
</reference>
<reference evidence="2 3" key="2">
    <citation type="submission" date="2024-07" db="EMBL/GenBank/DDBJ databases">
        <authorList>
            <person name="Akdeniz Z."/>
        </authorList>
    </citation>
    <scope>NUCLEOTIDE SEQUENCE [LARGE SCALE GENOMIC DNA]</scope>
</reference>
<organism evidence="1">
    <name type="scientific">Hexamita inflata</name>
    <dbReference type="NCBI Taxonomy" id="28002"/>
    <lineage>
        <taxon>Eukaryota</taxon>
        <taxon>Metamonada</taxon>
        <taxon>Diplomonadida</taxon>
        <taxon>Hexamitidae</taxon>
        <taxon>Hexamitinae</taxon>
        <taxon>Hexamita</taxon>
    </lineage>
</organism>
<protein>
    <submittedName>
        <fullName evidence="2">Hypothetical_protein</fullName>
    </submittedName>
</protein>
<dbReference type="EMBL" id="CAXDID020000070">
    <property type="protein sequence ID" value="CAL6014379.1"/>
    <property type="molecule type" value="Genomic_DNA"/>
</dbReference>
<comment type="caution">
    <text evidence="1">The sequence shown here is derived from an EMBL/GenBank/DDBJ whole genome shotgun (WGS) entry which is preliminary data.</text>
</comment>
<sequence length="150" mass="17649">MLDELSHITRFVLQTKTELFDNVWTPRYFCIITTEHHTTAETKFEQIAQNRNIDEQLFALASHDFSQNTDIQDRDFQDLAAPFISKFQLQILVISVQMKQFYFNGNFIFKLQTFHTYSNTNSQTQISGVDQNLKCSKWCGNFQNITISKF</sequence>
<evidence type="ECO:0000313" key="2">
    <source>
        <dbReference type="EMBL" id="CAL6014379.1"/>
    </source>
</evidence>
<proteinExistence type="predicted"/>
<evidence type="ECO:0000313" key="1">
    <source>
        <dbReference type="EMBL" id="CAI9938730.1"/>
    </source>
</evidence>
<dbReference type="EMBL" id="CATOUU010000656">
    <property type="protein sequence ID" value="CAI9938730.1"/>
    <property type="molecule type" value="Genomic_DNA"/>
</dbReference>
<dbReference type="AlphaFoldDB" id="A0AA86PG31"/>
<accession>A0AA86PG31</accession>
<evidence type="ECO:0000313" key="3">
    <source>
        <dbReference type="Proteomes" id="UP001642409"/>
    </source>
</evidence>